<evidence type="ECO:0000313" key="6">
    <source>
        <dbReference type="EMBL" id="WOK08474.1"/>
    </source>
</evidence>
<dbReference type="InterPro" id="IPR009056">
    <property type="entry name" value="Cyt_c-like_dom"/>
</dbReference>
<sequence>MNKILKVTIIVISLLILIIASGLSYLKFALPDVGPAPEISVEGTEQQIERGRYLANHVSVCIDCHSTRDWSKFAGPPIPGTEGRGGELFDQSFGFPGRFVSKNITPHHLEGWTDGEIFRAITTGVSKHGTAFFPVMPYKYYGKMDTEDIKSIIAYVRSLSPIAFDPDPSAADFPVNFIINTMPAAASPKKMPDPKNVVEYGAYVANAAGCAECHTKQENGTVVGELFAGGFEFNMGNGYMVSSMNITPHETGIGKWTKAAFIQRFKLYTDTTYVLPDVDMAKGEFQTVMPWTMYAGMTEQDLGAIYEYLQTIDPVPNTVERWKKL</sequence>
<proteinExistence type="predicted"/>
<evidence type="ECO:0000256" key="2">
    <source>
        <dbReference type="ARBA" id="ARBA00022723"/>
    </source>
</evidence>
<accession>A0ABZ0IWI1</accession>
<protein>
    <submittedName>
        <fullName evidence="6">C-type cytochrome</fullName>
    </submittedName>
</protein>
<name>A0ABZ0IWI1_9BACT</name>
<evidence type="ECO:0000313" key="7">
    <source>
        <dbReference type="Proteomes" id="UP001302349"/>
    </source>
</evidence>
<dbReference type="Pfam" id="PF00034">
    <property type="entry name" value="Cytochrom_C"/>
    <property type="match status" value="1"/>
</dbReference>
<keyword evidence="3 4" id="KW-0408">Iron</keyword>
<keyword evidence="1 4" id="KW-0349">Heme</keyword>
<evidence type="ECO:0000259" key="5">
    <source>
        <dbReference type="PROSITE" id="PS51007"/>
    </source>
</evidence>
<gene>
    <name evidence="6" type="ORF">RT717_07460</name>
</gene>
<organism evidence="6 7">
    <name type="scientific">Imperialibacter roseus</name>
    <dbReference type="NCBI Taxonomy" id="1324217"/>
    <lineage>
        <taxon>Bacteria</taxon>
        <taxon>Pseudomonadati</taxon>
        <taxon>Bacteroidota</taxon>
        <taxon>Cytophagia</taxon>
        <taxon>Cytophagales</taxon>
        <taxon>Flammeovirgaceae</taxon>
        <taxon>Imperialibacter</taxon>
    </lineage>
</organism>
<dbReference type="PANTHER" id="PTHR35008">
    <property type="entry name" value="BLL4482 PROTEIN-RELATED"/>
    <property type="match status" value="1"/>
</dbReference>
<feature type="domain" description="Cytochrome c" evidence="5">
    <location>
        <begin position="46"/>
        <end position="160"/>
    </location>
</feature>
<dbReference type="EMBL" id="CP136051">
    <property type="protein sequence ID" value="WOK08474.1"/>
    <property type="molecule type" value="Genomic_DNA"/>
</dbReference>
<dbReference type="SUPFAM" id="SSF46626">
    <property type="entry name" value="Cytochrome c"/>
    <property type="match status" value="2"/>
</dbReference>
<dbReference type="RefSeq" id="WP_317491114.1">
    <property type="nucleotide sequence ID" value="NZ_CP136051.1"/>
</dbReference>
<feature type="domain" description="Cytochrome c" evidence="5">
    <location>
        <begin position="196"/>
        <end position="313"/>
    </location>
</feature>
<evidence type="ECO:0000256" key="1">
    <source>
        <dbReference type="ARBA" id="ARBA00022617"/>
    </source>
</evidence>
<dbReference type="Proteomes" id="UP001302349">
    <property type="component" value="Chromosome"/>
</dbReference>
<evidence type="ECO:0000256" key="4">
    <source>
        <dbReference type="PROSITE-ProRule" id="PRU00433"/>
    </source>
</evidence>
<dbReference type="PANTHER" id="PTHR35008:SF4">
    <property type="entry name" value="BLL4482 PROTEIN"/>
    <property type="match status" value="1"/>
</dbReference>
<dbReference type="Gene3D" id="1.10.760.10">
    <property type="entry name" value="Cytochrome c-like domain"/>
    <property type="match status" value="2"/>
</dbReference>
<dbReference type="PROSITE" id="PS51007">
    <property type="entry name" value="CYTC"/>
    <property type="match status" value="2"/>
</dbReference>
<evidence type="ECO:0000256" key="3">
    <source>
        <dbReference type="ARBA" id="ARBA00023004"/>
    </source>
</evidence>
<keyword evidence="2 4" id="KW-0479">Metal-binding</keyword>
<dbReference type="InterPro" id="IPR036909">
    <property type="entry name" value="Cyt_c-like_dom_sf"/>
</dbReference>
<keyword evidence="7" id="KW-1185">Reference proteome</keyword>
<dbReference type="InterPro" id="IPR051459">
    <property type="entry name" value="Cytochrome_c-type_DH"/>
</dbReference>
<reference evidence="6 7" key="1">
    <citation type="journal article" date="2023" name="Microbiol. Resour. Announc.">
        <title>Complete Genome Sequence of Imperialibacter roseus strain P4T.</title>
        <authorList>
            <person name="Tizabi D.R."/>
            <person name="Bachvaroff T."/>
            <person name="Hill R.T."/>
        </authorList>
    </citation>
    <scope>NUCLEOTIDE SEQUENCE [LARGE SCALE GENOMIC DNA]</scope>
    <source>
        <strain evidence="6 7">P4T</strain>
    </source>
</reference>